<dbReference type="Gramene" id="OE9A083071T3">
    <property type="protein sequence ID" value="OE9A083071C3"/>
    <property type="gene ID" value="OE9A083071"/>
</dbReference>
<evidence type="ECO:0000259" key="2">
    <source>
        <dbReference type="PROSITE" id="PS50846"/>
    </source>
</evidence>
<proteinExistence type="predicted"/>
<dbReference type="PANTHER" id="PTHR46119">
    <property type="entry name" value="OS08G0405700 PROTEIN"/>
    <property type="match status" value="1"/>
</dbReference>
<name>A0A8S0THB3_OLEEU</name>
<evidence type="ECO:0000313" key="3">
    <source>
        <dbReference type="EMBL" id="CAA3005269.1"/>
    </source>
</evidence>
<dbReference type="InterPro" id="IPR044526">
    <property type="entry name" value="NAKR1-3"/>
</dbReference>
<dbReference type="InterPro" id="IPR006121">
    <property type="entry name" value="HMA_dom"/>
</dbReference>
<keyword evidence="4" id="KW-1185">Reference proteome</keyword>
<accession>A0A8S0THB3</accession>
<reference evidence="3 4" key="1">
    <citation type="submission" date="2019-12" db="EMBL/GenBank/DDBJ databases">
        <authorList>
            <person name="Alioto T."/>
            <person name="Alioto T."/>
            <person name="Gomez Garrido J."/>
        </authorList>
    </citation>
    <scope>NUCLEOTIDE SEQUENCE [LARGE SCALE GENOMIC DNA]</scope>
</reference>
<gene>
    <name evidence="3" type="ORF">OLEA9_A083071</name>
</gene>
<dbReference type="PROSITE" id="PS50846">
    <property type="entry name" value="HMA_2"/>
    <property type="match status" value="1"/>
</dbReference>
<organism evidence="3 4">
    <name type="scientific">Olea europaea subsp. europaea</name>
    <dbReference type="NCBI Taxonomy" id="158383"/>
    <lineage>
        <taxon>Eukaryota</taxon>
        <taxon>Viridiplantae</taxon>
        <taxon>Streptophyta</taxon>
        <taxon>Embryophyta</taxon>
        <taxon>Tracheophyta</taxon>
        <taxon>Spermatophyta</taxon>
        <taxon>Magnoliopsida</taxon>
        <taxon>eudicotyledons</taxon>
        <taxon>Gunneridae</taxon>
        <taxon>Pentapetalae</taxon>
        <taxon>asterids</taxon>
        <taxon>lamiids</taxon>
        <taxon>Lamiales</taxon>
        <taxon>Oleaceae</taxon>
        <taxon>Oleeae</taxon>
        <taxon>Olea</taxon>
    </lineage>
</organism>
<dbReference type="OrthoDB" id="689350at2759"/>
<dbReference type="GO" id="GO:0009626">
    <property type="term" value="P:plant-type hypersensitive response"/>
    <property type="evidence" value="ECO:0007669"/>
    <property type="project" value="UniProtKB-KW"/>
</dbReference>
<dbReference type="EMBL" id="CACTIH010007243">
    <property type="protein sequence ID" value="CAA3005269.1"/>
    <property type="molecule type" value="Genomic_DNA"/>
</dbReference>
<dbReference type="CDD" id="cd00371">
    <property type="entry name" value="HMA"/>
    <property type="match status" value="1"/>
</dbReference>
<protein>
    <submittedName>
        <fullName evidence="3">Heavy metal-associated isoprenylated plant 3-like</fullName>
    </submittedName>
</protein>
<comment type="caution">
    <text evidence="3">The sequence shown here is derived from an EMBL/GenBank/DDBJ whole genome shotgun (WGS) entry which is preliminary data.</text>
</comment>
<comment type="subcellular location">
    <subcellularLocation>
        <location evidence="1">Membrane</location>
        <topology evidence="1">Peripheral membrane protein</topology>
    </subcellularLocation>
</comment>
<dbReference type="AlphaFoldDB" id="A0A8S0THB3"/>
<feature type="domain" description="HMA" evidence="2">
    <location>
        <begin position="99"/>
        <end position="131"/>
    </location>
</feature>
<dbReference type="GO" id="GO:0046872">
    <property type="term" value="F:metal ion binding"/>
    <property type="evidence" value="ECO:0007669"/>
    <property type="project" value="InterPro"/>
</dbReference>
<evidence type="ECO:0000256" key="1">
    <source>
        <dbReference type="ARBA" id="ARBA00004170"/>
    </source>
</evidence>
<dbReference type="GO" id="GO:0016020">
    <property type="term" value="C:membrane"/>
    <property type="evidence" value="ECO:0007669"/>
    <property type="project" value="UniProtKB-SubCell"/>
</dbReference>
<dbReference type="SUPFAM" id="SSF55008">
    <property type="entry name" value="HMA, heavy metal-associated domain"/>
    <property type="match status" value="1"/>
</dbReference>
<dbReference type="InterPro" id="IPR036163">
    <property type="entry name" value="HMA_dom_sf"/>
</dbReference>
<dbReference type="PANTHER" id="PTHR46119:SF8">
    <property type="entry name" value="OS08G0405700 PROTEIN"/>
    <property type="match status" value="1"/>
</dbReference>
<dbReference type="Proteomes" id="UP000594638">
    <property type="component" value="Unassembled WGS sequence"/>
</dbReference>
<sequence>MNKSLKAVKKMKGFMCHSPASTAVCMNQDYMSVIVPRNLDRKIVDRAKLINNAKYIRLGEPCKVSTTDHRRPINVSSLKKEKENGHQEVSSIAASHNVYQVVVMRVSLHCQGCAGKVKKHLSKMEGIHFPS</sequence>
<evidence type="ECO:0000313" key="4">
    <source>
        <dbReference type="Proteomes" id="UP000594638"/>
    </source>
</evidence>
<dbReference type="Gene3D" id="3.30.70.100">
    <property type="match status" value="1"/>
</dbReference>
<dbReference type="Pfam" id="PF00403">
    <property type="entry name" value="HMA"/>
    <property type="match status" value="1"/>
</dbReference>